<evidence type="ECO:0000256" key="6">
    <source>
        <dbReference type="ARBA" id="ARBA00022670"/>
    </source>
</evidence>
<feature type="region of interest" description="Disordered" evidence="16">
    <location>
        <begin position="78"/>
        <end position="98"/>
    </location>
</feature>
<protein>
    <recommendedName>
        <fullName evidence="5">Probable periplasmic serine endoprotease DegP-like</fullName>
        <ecNumber evidence="4">3.4.21.107</ecNumber>
    </recommendedName>
    <alternativeName>
        <fullName evidence="13">Protease Do</fullName>
    </alternativeName>
</protein>
<dbReference type="GO" id="GO:0004252">
    <property type="term" value="F:serine-type endopeptidase activity"/>
    <property type="evidence" value="ECO:0007669"/>
    <property type="project" value="InterPro"/>
</dbReference>
<evidence type="ECO:0000259" key="17">
    <source>
        <dbReference type="PROSITE" id="PS50106"/>
    </source>
</evidence>
<evidence type="ECO:0000256" key="12">
    <source>
        <dbReference type="ARBA" id="ARBA00023016"/>
    </source>
</evidence>
<dbReference type="PROSITE" id="PS51318">
    <property type="entry name" value="TAT"/>
    <property type="match status" value="1"/>
</dbReference>
<dbReference type="Gene3D" id="2.40.10.120">
    <property type="match status" value="1"/>
</dbReference>
<dbReference type="SMART" id="SM00228">
    <property type="entry name" value="PDZ"/>
    <property type="match status" value="2"/>
</dbReference>
<dbReference type="InterPro" id="IPR006311">
    <property type="entry name" value="TAT_signal"/>
</dbReference>
<keyword evidence="11" id="KW-0720">Serine protease</keyword>
<comment type="subcellular location">
    <subcellularLocation>
        <location evidence="2">Periplasm</location>
    </subcellularLocation>
</comment>
<feature type="active site" description="Charge relay system" evidence="14">
    <location>
        <position position="267"/>
    </location>
</feature>
<dbReference type="FunFam" id="2.30.42.10:FF:000037">
    <property type="entry name" value="Periplasmic serine endoprotease DegP-like"/>
    <property type="match status" value="1"/>
</dbReference>
<sequence length="518" mass="53378">MTHHDPTSHEAPRGGRLRTTRAALLGALALATVAGTVGATVPPALAQAPQTAVAAASTVPSFADVVERVKPAVVSVRAKGSEAKEAQASSDRQAGPNFNLPDFNLPGFDLPDDHRLQEFFKRFRGEGGQNGEERRFGRPSPQQGTSQGSGFFISADGYLVTNNHVIDKSSEVDVLMDDGRTFPAKIVGTDPKTDLALLKVEQGGPFKYVEFAPEAPRVGDWVLAVGNPFGLGGTVTAGIVSASARDIGAGPYDDFLQIDAPVNRGNSGGPTFNQKGQVVGVNIAIASPSGGNVGIAFAIPSETVRNVVDQLREKGTVERGFVGVQIQPVTKDIAASVGLDRSEGAIVARVEEGGPAAKAGIRTGDVIISVNGKPMKDARDLSRMVASLGAGSTANLQVWRDGKRQEVPVTIARMSGTAAAATDPKQGTETGTLGLNLAPAGGGKAGVAVVGVEPDSPAAQKGVSIGDVIKEVAGQSVRTPADVKAALESSHKDGRKSVLFLVESKGNTRFVAVQVPAA</sequence>
<keyword evidence="19" id="KW-1185">Reference proteome</keyword>
<accession>A0A512BP22</accession>
<dbReference type="GO" id="GO:0042597">
    <property type="term" value="C:periplasmic space"/>
    <property type="evidence" value="ECO:0007669"/>
    <property type="project" value="UniProtKB-SubCell"/>
</dbReference>
<feature type="binding site" evidence="15">
    <location>
        <position position="194"/>
    </location>
    <ligand>
        <name>substrate</name>
    </ligand>
</feature>
<keyword evidence="8" id="KW-0677">Repeat</keyword>
<dbReference type="GO" id="GO:0006508">
    <property type="term" value="P:proteolysis"/>
    <property type="evidence" value="ECO:0007669"/>
    <property type="project" value="UniProtKB-KW"/>
</dbReference>
<dbReference type="AlphaFoldDB" id="A0A512BP22"/>
<dbReference type="InterPro" id="IPR001478">
    <property type="entry name" value="PDZ"/>
</dbReference>
<evidence type="ECO:0000313" key="19">
    <source>
        <dbReference type="Proteomes" id="UP000321085"/>
    </source>
</evidence>
<feature type="domain" description="PDZ" evidence="17">
    <location>
        <begin position="323"/>
        <end position="402"/>
    </location>
</feature>
<keyword evidence="12" id="KW-0346">Stress response</keyword>
<dbReference type="FunFam" id="2.40.10.120:FF:000007">
    <property type="entry name" value="Periplasmic serine endoprotease DegP-like"/>
    <property type="match status" value="1"/>
</dbReference>
<feature type="binding site" evidence="15">
    <location>
        <begin position="265"/>
        <end position="267"/>
    </location>
    <ligand>
        <name>substrate</name>
    </ligand>
</feature>
<feature type="domain" description="PDZ" evidence="17">
    <location>
        <begin position="431"/>
        <end position="478"/>
    </location>
</feature>
<evidence type="ECO:0000256" key="7">
    <source>
        <dbReference type="ARBA" id="ARBA00022729"/>
    </source>
</evidence>
<dbReference type="PRINTS" id="PR00834">
    <property type="entry name" value="PROTEASES2C"/>
</dbReference>
<evidence type="ECO:0000256" key="16">
    <source>
        <dbReference type="SAM" id="MobiDB-lite"/>
    </source>
</evidence>
<reference evidence="18 19" key="1">
    <citation type="submission" date="2019-07" db="EMBL/GenBank/DDBJ databases">
        <title>Whole genome shotgun sequence of Microvirga aerophila NBRC 106136.</title>
        <authorList>
            <person name="Hosoyama A."/>
            <person name="Uohara A."/>
            <person name="Ohji S."/>
            <person name="Ichikawa N."/>
        </authorList>
    </citation>
    <scope>NUCLEOTIDE SEQUENCE [LARGE SCALE GENOMIC DNA]</scope>
    <source>
        <strain evidence="18 19">NBRC 106136</strain>
    </source>
</reference>
<evidence type="ECO:0000256" key="9">
    <source>
        <dbReference type="ARBA" id="ARBA00022764"/>
    </source>
</evidence>
<gene>
    <name evidence="18" type="primary">dop</name>
    <name evidence="18" type="ORF">MAE02_14050</name>
</gene>
<dbReference type="Pfam" id="PF13180">
    <property type="entry name" value="PDZ_2"/>
    <property type="match status" value="1"/>
</dbReference>
<dbReference type="EMBL" id="BJYU01000015">
    <property type="protein sequence ID" value="GEO13709.1"/>
    <property type="molecule type" value="Genomic_DNA"/>
</dbReference>
<dbReference type="Pfam" id="PF13365">
    <property type="entry name" value="Trypsin_2"/>
    <property type="match status" value="1"/>
</dbReference>
<feature type="active site" description="Charge relay system" evidence="14">
    <location>
        <position position="164"/>
    </location>
</feature>
<feature type="binding site" evidence="15">
    <location>
        <position position="164"/>
    </location>
    <ligand>
        <name>substrate</name>
    </ligand>
</feature>
<keyword evidence="6" id="KW-0645">Protease</keyword>
<dbReference type="PANTHER" id="PTHR22939">
    <property type="entry name" value="SERINE PROTEASE FAMILY S1C HTRA-RELATED"/>
    <property type="match status" value="1"/>
</dbReference>
<evidence type="ECO:0000313" key="18">
    <source>
        <dbReference type="EMBL" id="GEO13709.1"/>
    </source>
</evidence>
<keyword evidence="10" id="KW-0378">Hydrolase</keyword>
<evidence type="ECO:0000256" key="15">
    <source>
        <dbReference type="PIRSR" id="PIRSR611782-2"/>
    </source>
</evidence>
<feature type="region of interest" description="Disordered" evidence="16">
    <location>
        <begin position="124"/>
        <end position="147"/>
    </location>
</feature>
<evidence type="ECO:0000256" key="8">
    <source>
        <dbReference type="ARBA" id="ARBA00022737"/>
    </source>
</evidence>
<keyword evidence="7" id="KW-0732">Signal</keyword>
<proteinExistence type="inferred from homology"/>
<name>A0A512BP22_9HYPH</name>
<comment type="caution">
    <text evidence="18">The sequence shown here is derived from an EMBL/GenBank/DDBJ whole genome shotgun (WGS) entry which is preliminary data.</text>
</comment>
<evidence type="ECO:0000256" key="1">
    <source>
        <dbReference type="ARBA" id="ARBA00001772"/>
    </source>
</evidence>
<evidence type="ECO:0000256" key="2">
    <source>
        <dbReference type="ARBA" id="ARBA00004418"/>
    </source>
</evidence>
<dbReference type="Gene3D" id="2.30.42.10">
    <property type="match status" value="2"/>
</dbReference>
<dbReference type="OrthoDB" id="9758917at2"/>
<organism evidence="18 19">
    <name type="scientific">Microvirga aerophila</name>
    <dbReference type="NCBI Taxonomy" id="670291"/>
    <lineage>
        <taxon>Bacteria</taxon>
        <taxon>Pseudomonadati</taxon>
        <taxon>Pseudomonadota</taxon>
        <taxon>Alphaproteobacteria</taxon>
        <taxon>Hyphomicrobiales</taxon>
        <taxon>Methylobacteriaceae</taxon>
        <taxon>Microvirga</taxon>
    </lineage>
</organism>
<dbReference type="EC" id="3.4.21.107" evidence="4"/>
<dbReference type="InterPro" id="IPR041489">
    <property type="entry name" value="PDZ_6"/>
</dbReference>
<evidence type="ECO:0000256" key="4">
    <source>
        <dbReference type="ARBA" id="ARBA00013035"/>
    </source>
</evidence>
<dbReference type="InterPro" id="IPR001940">
    <property type="entry name" value="Peptidase_S1C"/>
</dbReference>
<comment type="catalytic activity">
    <reaction evidence="1">
        <text>Acts on substrates that are at least partially unfolded. The cleavage site P1 residue is normally between a pair of hydrophobic residues, such as Val-|-Val.</text>
        <dbReference type="EC" id="3.4.21.107"/>
    </reaction>
</comment>
<evidence type="ECO:0000256" key="3">
    <source>
        <dbReference type="ARBA" id="ARBA00010541"/>
    </source>
</evidence>
<evidence type="ECO:0000256" key="10">
    <source>
        <dbReference type="ARBA" id="ARBA00022801"/>
    </source>
</evidence>
<feature type="active site" description="Charge relay system" evidence="14">
    <location>
        <position position="194"/>
    </location>
</feature>
<dbReference type="PROSITE" id="PS50106">
    <property type="entry name" value="PDZ"/>
    <property type="match status" value="2"/>
</dbReference>
<evidence type="ECO:0000256" key="14">
    <source>
        <dbReference type="PIRSR" id="PIRSR611782-1"/>
    </source>
</evidence>
<comment type="similarity">
    <text evidence="3">Belongs to the peptidase S1C family.</text>
</comment>
<dbReference type="InterPro" id="IPR009003">
    <property type="entry name" value="Peptidase_S1_PA"/>
</dbReference>
<evidence type="ECO:0000256" key="5">
    <source>
        <dbReference type="ARBA" id="ARBA00013958"/>
    </source>
</evidence>
<dbReference type="Proteomes" id="UP000321085">
    <property type="component" value="Unassembled WGS sequence"/>
</dbReference>
<dbReference type="RefSeq" id="WP_114186172.1">
    <property type="nucleotide sequence ID" value="NZ_BJYU01000015.1"/>
</dbReference>
<dbReference type="NCBIfam" id="TIGR02037">
    <property type="entry name" value="degP_htrA_DO"/>
    <property type="match status" value="1"/>
</dbReference>
<evidence type="ECO:0000256" key="11">
    <source>
        <dbReference type="ARBA" id="ARBA00022825"/>
    </source>
</evidence>
<keyword evidence="9" id="KW-0574">Periplasm</keyword>
<dbReference type="Pfam" id="PF17820">
    <property type="entry name" value="PDZ_6"/>
    <property type="match status" value="1"/>
</dbReference>
<dbReference type="SUPFAM" id="SSF50494">
    <property type="entry name" value="Trypsin-like serine proteases"/>
    <property type="match status" value="1"/>
</dbReference>
<feature type="compositionally biased region" description="Basic and acidic residues" evidence="16">
    <location>
        <begin position="124"/>
        <end position="136"/>
    </location>
</feature>
<evidence type="ECO:0000256" key="13">
    <source>
        <dbReference type="ARBA" id="ARBA00032850"/>
    </source>
</evidence>
<dbReference type="SUPFAM" id="SSF50156">
    <property type="entry name" value="PDZ domain-like"/>
    <property type="match status" value="2"/>
</dbReference>
<dbReference type="CDD" id="cd10839">
    <property type="entry name" value="cpPDZ1_DegP-like"/>
    <property type="match status" value="1"/>
</dbReference>
<dbReference type="PANTHER" id="PTHR22939:SF130">
    <property type="entry name" value="PERIPLASMIC SERINE ENDOPROTEASE DEGP-LIKE-RELATED"/>
    <property type="match status" value="1"/>
</dbReference>
<dbReference type="InterPro" id="IPR011782">
    <property type="entry name" value="Pept_S1C_Do"/>
</dbReference>
<dbReference type="InterPro" id="IPR036034">
    <property type="entry name" value="PDZ_sf"/>
</dbReference>